<name>A0A9D1RBL4_9FIRM</name>
<dbReference type="AlphaFoldDB" id="A0A9D1RBL4"/>
<dbReference type="EMBL" id="DXGF01000170">
    <property type="protein sequence ID" value="HIW84579.1"/>
    <property type="molecule type" value="Genomic_DNA"/>
</dbReference>
<reference evidence="1" key="2">
    <citation type="submission" date="2021-04" db="EMBL/GenBank/DDBJ databases">
        <authorList>
            <person name="Gilroy R."/>
        </authorList>
    </citation>
    <scope>NUCLEOTIDE SEQUENCE</scope>
    <source>
        <strain evidence="1">ChiSxjej1B13-11762</strain>
    </source>
</reference>
<comment type="caution">
    <text evidence="1">The sequence shown here is derived from an EMBL/GenBank/DDBJ whole genome shotgun (WGS) entry which is preliminary data.</text>
</comment>
<reference evidence="1" key="1">
    <citation type="journal article" date="2021" name="PeerJ">
        <title>Extensive microbial diversity within the chicken gut microbiome revealed by metagenomics and culture.</title>
        <authorList>
            <person name="Gilroy R."/>
            <person name="Ravi A."/>
            <person name="Getino M."/>
            <person name="Pursley I."/>
            <person name="Horton D.L."/>
            <person name="Alikhan N.F."/>
            <person name="Baker D."/>
            <person name="Gharbi K."/>
            <person name="Hall N."/>
            <person name="Watson M."/>
            <person name="Adriaenssens E.M."/>
            <person name="Foster-Nyarko E."/>
            <person name="Jarju S."/>
            <person name="Secka A."/>
            <person name="Antonio M."/>
            <person name="Oren A."/>
            <person name="Chaudhuri R.R."/>
            <person name="La Ragione R."/>
            <person name="Hildebrand F."/>
            <person name="Pallen M.J."/>
        </authorList>
    </citation>
    <scope>NUCLEOTIDE SEQUENCE</scope>
    <source>
        <strain evidence="1">ChiSxjej1B13-11762</strain>
    </source>
</reference>
<organism evidence="1 2">
    <name type="scientific">Candidatus Dorea gallistercoris</name>
    <dbReference type="NCBI Taxonomy" id="2838542"/>
    <lineage>
        <taxon>Bacteria</taxon>
        <taxon>Bacillati</taxon>
        <taxon>Bacillota</taxon>
        <taxon>Clostridia</taxon>
        <taxon>Lachnospirales</taxon>
        <taxon>Lachnospiraceae</taxon>
        <taxon>Dorea</taxon>
    </lineage>
</organism>
<dbReference type="Proteomes" id="UP000824263">
    <property type="component" value="Unassembled WGS sequence"/>
</dbReference>
<accession>A0A9D1RBL4</accession>
<gene>
    <name evidence="1" type="ORF">H9873_09680</name>
</gene>
<evidence type="ECO:0000313" key="2">
    <source>
        <dbReference type="Proteomes" id="UP000824263"/>
    </source>
</evidence>
<proteinExistence type="predicted"/>
<protein>
    <submittedName>
        <fullName evidence="1">Uncharacterized protein</fullName>
    </submittedName>
</protein>
<sequence length="69" mass="8053">MIIVSRCWYGGYQPLSAPEAAVCLFYGKYTEFERETAKEVVERNRLNPDYKKPNVTFFETIEQLNEVGL</sequence>
<evidence type="ECO:0000313" key="1">
    <source>
        <dbReference type="EMBL" id="HIW84579.1"/>
    </source>
</evidence>